<dbReference type="InterPro" id="IPR027417">
    <property type="entry name" value="P-loop_NTPase"/>
</dbReference>
<dbReference type="Pfam" id="PF07728">
    <property type="entry name" value="AAA_5"/>
    <property type="match status" value="1"/>
</dbReference>
<sequence>MKDYKLNHENIQEFINWYKNEIESNPEKMEAMANRAKEIDDDRKKFTTIWTVDAIKNMPLEKYAMGFKSKDTFCYMLQYAQKVFNLVPTVGSSYYLIYWNKNENKYIYNEKYENVKEIYDNIKKSILEIIGISSIDEFKKIIEKNENIWLNATSFVIKIMNLYNGDKVICNILSTRAKNKFTYGRAIINYFFKKVKYNEFNEFRHYYNYFLTVNLIEEFKKHNIEMNGDKLTYLIEEKLFHDDENNNEDETDVEKQEFDNSVENVDEDDVKDDILIDNKQGSYKFGASHEDKFLIKHDIDEDKEESDDEMEIVDQIEYPDHVHEYANILGKHKNIILSGAPGIGKTYLAKQIAHCFNKNDKLSKRSINQVKLVQFHPSYDYSNFIQGIMPNKSGGFELRNGIFKKFIDKAKDDLDNNYIFIIDEINRGEISKIFGELFFLIEKDYRGEHWAIDSQYSYLSGEKFYIPENVYIIGTMNEVDRSIETLDIAMRRRFAFINIDAETSAKWMLKSDEIINFMTTVNNKIEEKLSEEYKLGASYFLGLDSGNESKEELWNLKIKPLLKECSLITSDIEEVEKIFLEDNE</sequence>
<gene>
    <name evidence="2" type="ORF">HGG64_01265</name>
</gene>
<dbReference type="GO" id="GO:0005524">
    <property type="term" value="F:ATP binding"/>
    <property type="evidence" value="ECO:0007669"/>
    <property type="project" value="InterPro"/>
</dbReference>
<dbReference type="InterPro" id="IPR003593">
    <property type="entry name" value="AAA+_ATPase"/>
</dbReference>
<evidence type="ECO:0000313" key="3">
    <source>
        <dbReference type="Proteomes" id="UP000501728"/>
    </source>
</evidence>
<name>A0A858U2R8_9MOLU</name>
<dbReference type="Proteomes" id="UP000501728">
    <property type="component" value="Chromosome"/>
</dbReference>
<dbReference type="AlphaFoldDB" id="A0A858U2R8"/>
<reference evidence="2 3" key="1">
    <citation type="submission" date="2020-04" db="EMBL/GenBank/DDBJ databases">
        <title>Novel Mycoplasma species detected in Phocoena phocoena (harbor porpoise) from the USA.</title>
        <authorList>
            <person name="Volokhov D.V."/>
        </authorList>
    </citation>
    <scope>NUCLEOTIDE SEQUENCE [LARGE SCALE GENOMIC DNA]</scope>
    <source>
        <strain evidence="2 3">C264-NAS</strain>
    </source>
</reference>
<evidence type="ECO:0000259" key="1">
    <source>
        <dbReference type="SMART" id="SM00382"/>
    </source>
</evidence>
<dbReference type="REBASE" id="395285">
    <property type="entry name" value="MmyC264McrBCP"/>
</dbReference>
<dbReference type="SMART" id="SM00382">
    <property type="entry name" value="AAA"/>
    <property type="match status" value="1"/>
</dbReference>
<organism evidence="2 3">
    <name type="scientific">Mycoplasma phocoeninasale</name>
    <dbReference type="NCBI Taxonomy" id="2726117"/>
    <lineage>
        <taxon>Bacteria</taxon>
        <taxon>Bacillati</taxon>
        <taxon>Mycoplasmatota</taxon>
        <taxon>Mollicutes</taxon>
        <taxon>Mycoplasmataceae</taxon>
        <taxon>Mycoplasma</taxon>
    </lineage>
</organism>
<dbReference type="RefSeq" id="WP_169580162.1">
    <property type="nucleotide sequence ID" value="NZ_CP051480.1"/>
</dbReference>
<feature type="domain" description="AAA+ ATPase" evidence="1">
    <location>
        <begin position="331"/>
        <end position="500"/>
    </location>
</feature>
<protein>
    <submittedName>
        <fullName evidence="2">AAA domain-containing protein</fullName>
    </submittedName>
</protein>
<dbReference type="PANTHER" id="PTHR37291:SF1">
    <property type="entry name" value="TYPE IV METHYL-DIRECTED RESTRICTION ENZYME ECOKMCRB SUBUNIT"/>
    <property type="match status" value="1"/>
</dbReference>
<dbReference type="SUPFAM" id="SSF52540">
    <property type="entry name" value="P-loop containing nucleoside triphosphate hydrolases"/>
    <property type="match status" value="1"/>
</dbReference>
<keyword evidence="3" id="KW-1185">Reference proteome</keyword>
<dbReference type="PANTHER" id="PTHR37291">
    <property type="entry name" value="5-METHYLCYTOSINE-SPECIFIC RESTRICTION ENZYME B"/>
    <property type="match status" value="1"/>
</dbReference>
<dbReference type="InterPro" id="IPR011704">
    <property type="entry name" value="ATPase_dyneun-rel_AAA"/>
</dbReference>
<dbReference type="KEGG" id="mphn:HGG64_01265"/>
<dbReference type="Gene3D" id="3.40.50.300">
    <property type="entry name" value="P-loop containing nucleotide triphosphate hydrolases"/>
    <property type="match status" value="1"/>
</dbReference>
<dbReference type="EMBL" id="CP051480">
    <property type="protein sequence ID" value="QJG66339.1"/>
    <property type="molecule type" value="Genomic_DNA"/>
</dbReference>
<accession>A0A858U2R8</accession>
<dbReference type="InterPro" id="IPR052934">
    <property type="entry name" value="Methyl-DNA_Rec/Restrict_Enz"/>
</dbReference>
<proteinExistence type="predicted"/>
<dbReference type="GO" id="GO:0016887">
    <property type="term" value="F:ATP hydrolysis activity"/>
    <property type="evidence" value="ECO:0007669"/>
    <property type="project" value="InterPro"/>
</dbReference>
<evidence type="ECO:0000313" key="2">
    <source>
        <dbReference type="EMBL" id="QJG66339.1"/>
    </source>
</evidence>